<evidence type="ECO:0000256" key="17">
    <source>
        <dbReference type="SAM" id="SignalP"/>
    </source>
</evidence>
<feature type="region of interest" description="Disordered" evidence="15">
    <location>
        <begin position="920"/>
        <end position="966"/>
    </location>
</feature>
<dbReference type="GO" id="GO:0005509">
    <property type="term" value="F:calcium ion binding"/>
    <property type="evidence" value="ECO:0007669"/>
    <property type="project" value="UniProtKB-UniRule"/>
</dbReference>
<evidence type="ECO:0000256" key="8">
    <source>
        <dbReference type="ARBA" id="ARBA00022889"/>
    </source>
</evidence>
<dbReference type="FunFam" id="2.60.40.60:FF:000002">
    <property type="entry name" value="Protocadherin alpha 2"/>
    <property type="match status" value="1"/>
</dbReference>
<feature type="domain" description="Cadherin" evidence="18">
    <location>
        <begin position="54"/>
        <end position="130"/>
    </location>
</feature>
<dbReference type="FunFam" id="2.60.40.60:FF:000088">
    <property type="entry name" value="protocadherin-19 isoform X2"/>
    <property type="match status" value="1"/>
</dbReference>
<dbReference type="FunFam" id="2.60.40.60:FF:000001">
    <property type="entry name" value="Protocadherin alpha 2"/>
    <property type="match status" value="1"/>
</dbReference>
<dbReference type="InterPro" id="IPR013164">
    <property type="entry name" value="Cadherin_N"/>
</dbReference>
<dbReference type="Gene3D" id="2.60.40.60">
    <property type="entry name" value="Cadherins"/>
    <property type="match status" value="6"/>
</dbReference>
<reference evidence="19" key="1">
    <citation type="submission" date="2023-08" db="EMBL/GenBank/DDBJ databases">
        <authorList>
            <person name="Alioto T."/>
            <person name="Alioto T."/>
            <person name="Gomez Garrido J."/>
        </authorList>
    </citation>
    <scope>NUCLEOTIDE SEQUENCE</scope>
</reference>
<evidence type="ECO:0000256" key="11">
    <source>
        <dbReference type="ARBA" id="ARBA00023157"/>
    </source>
</evidence>
<keyword evidence="20" id="KW-1185">Reference proteome</keyword>
<dbReference type="FunFam" id="2.60.40.60:FF:000099">
    <property type="entry name" value="protocadherin-19 isoform X2"/>
    <property type="match status" value="1"/>
</dbReference>
<evidence type="ECO:0000313" key="20">
    <source>
        <dbReference type="Proteomes" id="UP001178508"/>
    </source>
</evidence>
<sequence>MHSKEMELIQLIAVFLLFWVGTEAVINLKYGINEEMKPGSVIGNVTKDALKQGFQIAPQPPYLRVISNSEPRWVELSPAGILTTQMKIDRDVVCRQNPKCIISLEVMSNSMEICVIKVEIEDLNDNAPRFPTSHIDIEISENASPGTRFPLEGASDPDAGIFGVQSYSITPNELFGLEIKTRGDGSKIAELVVQKSLDRETQSHYTYEISAEDGGDPPKIGAVQLNIKVIDSNDNNPVFDETVYTVNVMENSPMNTLVIDLNATDPDEGTNGEVVYSFHSYVTEKTRDAFKIDPRTGIITVNGVLDYETAQIYEIDVQAKDLGPNSIPAHCKVTVNVMDTNDNPPVISLLSLNTEMVEVSENAQRGYVIALVRVSDKDSGANGKVQCRLQGNVPFRLQEYESFSTILVDGRLDREQKDTYNLTIQAEDSGIPPLRATKSLVVKVTDENDNPPHFLKPHYQEMVMENNLPGSCLLAVSAEDPDLGMNGTVSYSIVPGEIKHMDVNTYVSINPSGRIYSMRSFDHEYTRTFDFKVLARDNGNPSLSSNATVRIVVLDVNDNTPVMTNPPLVNGTAEVSIPRNAGVGYMVTQVKADDYDEGENGRLTYTISEGDRAFFEIDQVNGEVRSTRMFGENAKSTYEITVVARDHGKPSLSASAYIVVYLSPDLNAQEPIGPVNLSLIFIIALGSIAAILFVTMIFVAVKCKRDNKEIRTYNCSFFYLRRVAEYSYGNQKKSSKKKKLSKNDIRLVPRDVEETDKMNVTENYSIDSSYVNSRAHLIKSTSTFKDLEGNSLKDSGHEESDQTDSEHDVQRGHYVDTAVNDVLNMTVPPNVCQLPDQEPGEGFHCQDECRILGHSDRCWMPRVPIPARAKSPEHARNVIALSIEATTVDMPHYEDGTTKRTFATFGKDGPEDVERGEIKGKRTQESQVCSPKANGGAVREAGNGREAASPITSPVHLKSPVSKPSSAYNTLKCRDAERIANHSLLRQPEGKDSEPAVREINTLLHDGRDKESPSSKRLKDIVL</sequence>
<evidence type="ECO:0000256" key="2">
    <source>
        <dbReference type="ARBA" id="ARBA00022475"/>
    </source>
</evidence>
<dbReference type="PANTHER" id="PTHR24028">
    <property type="entry name" value="CADHERIN-87A"/>
    <property type="match status" value="1"/>
</dbReference>
<evidence type="ECO:0000256" key="15">
    <source>
        <dbReference type="SAM" id="MobiDB-lite"/>
    </source>
</evidence>
<dbReference type="InterPro" id="IPR015919">
    <property type="entry name" value="Cadherin-like_sf"/>
</dbReference>
<evidence type="ECO:0000256" key="3">
    <source>
        <dbReference type="ARBA" id="ARBA00022692"/>
    </source>
</evidence>
<dbReference type="PROSITE" id="PS00232">
    <property type="entry name" value="CADHERIN_1"/>
    <property type="match status" value="2"/>
</dbReference>
<keyword evidence="8" id="KW-0130">Cell adhesion</keyword>
<dbReference type="Pfam" id="PF08266">
    <property type="entry name" value="Cadherin_2"/>
    <property type="match status" value="1"/>
</dbReference>
<keyword evidence="9 16" id="KW-1133">Transmembrane helix</keyword>
<feature type="domain" description="Cadherin" evidence="18">
    <location>
        <begin position="240"/>
        <end position="347"/>
    </location>
</feature>
<evidence type="ECO:0000256" key="13">
    <source>
        <dbReference type="ARBA" id="ARBA00072300"/>
    </source>
</evidence>
<keyword evidence="11" id="KW-1015">Disulfide bond</keyword>
<dbReference type="Pfam" id="PF00028">
    <property type="entry name" value="Cadherin"/>
    <property type="match status" value="5"/>
</dbReference>
<dbReference type="InterPro" id="IPR020894">
    <property type="entry name" value="Cadherin_CS"/>
</dbReference>
<proteinExistence type="predicted"/>
<evidence type="ECO:0000256" key="7">
    <source>
        <dbReference type="ARBA" id="ARBA00022837"/>
    </source>
</evidence>
<evidence type="ECO:0000256" key="10">
    <source>
        <dbReference type="ARBA" id="ARBA00023136"/>
    </source>
</evidence>
<dbReference type="SUPFAM" id="SSF49313">
    <property type="entry name" value="Cadherin-like"/>
    <property type="match status" value="5"/>
</dbReference>
<feature type="domain" description="Cadherin" evidence="18">
    <location>
        <begin position="351"/>
        <end position="454"/>
    </location>
</feature>
<evidence type="ECO:0000256" key="1">
    <source>
        <dbReference type="ARBA" id="ARBA00004251"/>
    </source>
</evidence>
<dbReference type="InterPro" id="IPR050174">
    <property type="entry name" value="Protocadherin/Cadherin-CA"/>
</dbReference>
<keyword evidence="2" id="KW-1003">Cell membrane</keyword>
<keyword evidence="4" id="KW-0479">Metal-binding</keyword>
<evidence type="ECO:0000256" key="5">
    <source>
        <dbReference type="ARBA" id="ARBA00022729"/>
    </source>
</evidence>
<dbReference type="PANTHER" id="PTHR24028:SF40">
    <property type="entry name" value="PROTOCADHERIN-19"/>
    <property type="match status" value="1"/>
</dbReference>
<feature type="region of interest" description="Disordered" evidence="15">
    <location>
        <begin position="1002"/>
        <end position="1023"/>
    </location>
</feature>
<dbReference type="Proteomes" id="UP001178508">
    <property type="component" value="Chromosome 6"/>
</dbReference>
<dbReference type="CDD" id="cd11304">
    <property type="entry name" value="Cadherin_repeat"/>
    <property type="match status" value="5"/>
</dbReference>
<dbReference type="FunFam" id="2.60.40.60:FF:000007">
    <property type="entry name" value="Protocadherin alpha 2"/>
    <property type="match status" value="1"/>
</dbReference>
<evidence type="ECO:0000256" key="9">
    <source>
        <dbReference type="ARBA" id="ARBA00022989"/>
    </source>
</evidence>
<feature type="signal peptide" evidence="17">
    <location>
        <begin position="1"/>
        <end position="24"/>
    </location>
</feature>
<name>A0AAV1FDS2_XYRNO</name>
<feature type="domain" description="Cadherin" evidence="18">
    <location>
        <begin position="131"/>
        <end position="239"/>
    </location>
</feature>
<dbReference type="SMART" id="SM00112">
    <property type="entry name" value="CA"/>
    <property type="match status" value="6"/>
</dbReference>
<dbReference type="PROSITE" id="PS50268">
    <property type="entry name" value="CADHERIN_2"/>
    <property type="match status" value="6"/>
</dbReference>
<evidence type="ECO:0000256" key="16">
    <source>
        <dbReference type="SAM" id="Phobius"/>
    </source>
</evidence>
<keyword evidence="3 16" id="KW-0812">Transmembrane</keyword>
<dbReference type="GO" id="GO:0007156">
    <property type="term" value="P:homophilic cell adhesion via plasma membrane adhesion molecules"/>
    <property type="evidence" value="ECO:0007669"/>
    <property type="project" value="InterPro"/>
</dbReference>
<protein>
    <recommendedName>
        <fullName evidence="13">Protocadherin-19</fullName>
    </recommendedName>
</protein>
<accession>A0AAV1FDS2</accession>
<keyword evidence="7 14" id="KW-0106">Calcium</keyword>
<gene>
    <name evidence="19" type="ORF">XNOV1_A013813</name>
</gene>
<feature type="domain" description="Cadherin" evidence="18">
    <location>
        <begin position="569"/>
        <end position="673"/>
    </location>
</feature>
<dbReference type="PRINTS" id="PR00205">
    <property type="entry name" value="CADHERIN"/>
</dbReference>
<keyword evidence="10 16" id="KW-0472">Membrane</keyword>
<dbReference type="GO" id="GO:0009653">
    <property type="term" value="P:anatomical structure morphogenesis"/>
    <property type="evidence" value="ECO:0007669"/>
    <property type="project" value="UniProtKB-ARBA"/>
</dbReference>
<dbReference type="GO" id="GO:0005886">
    <property type="term" value="C:plasma membrane"/>
    <property type="evidence" value="ECO:0007669"/>
    <property type="project" value="UniProtKB-SubCell"/>
</dbReference>
<dbReference type="InterPro" id="IPR002126">
    <property type="entry name" value="Cadherin-like_dom"/>
</dbReference>
<comment type="subcellular location">
    <subcellularLocation>
        <location evidence="1">Cell membrane</location>
        <topology evidence="1">Single-pass type I membrane protein</topology>
    </subcellularLocation>
</comment>
<evidence type="ECO:0000259" key="18">
    <source>
        <dbReference type="PROSITE" id="PS50268"/>
    </source>
</evidence>
<dbReference type="AlphaFoldDB" id="A0AAV1FDS2"/>
<dbReference type="EMBL" id="OY660869">
    <property type="protein sequence ID" value="CAJ1058919.1"/>
    <property type="molecule type" value="Genomic_DNA"/>
</dbReference>
<keyword evidence="5 17" id="KW-0732">Signal</keyword>
<feature type="region of interest" description="Disordered" evidence="15">
    <location>
        <begin position="789"/>
        <end position="812"/>
    </location>
</feature>
<evidence type="ECO:0000256" key="14">
    <source>
        <dbReference type="PROSITE-ProRule" id="PRU00043"/>
    </source>
</evidence>
<feature type="transmembrane region" description="Helical" evidence="16">
    <location>
        <begin position="677"/>
        <end position="701"/>
    </location>
</feature>
<dbReference type="FunFam" id="2.60.40.60:FF:000360">
    <property type="entry name" value="Protocadherin 19"/>
    <property type="match status" value="1"/>
</dbReference>
<feature type="compositionally biased region" description="Basic and acidic residues" evidence="15">
    <location>
        <begin position="794"/>
        <end position="812"/>
    </location>
</feature>
<evidence type="ECO:0000313" key="19">
    <source>
        <dbReference type="EMBL" id="CAJ1058919.1"/>
    </source>
</evidence>
<evidence type="ECO:0000256" key="12">
    <source>
        <dbReference type="ARBA" id="ARBA00023180"/>
    </source>
</evidence>
<evidence type="ECO:0000256" key="6">
    <source>
        <dbReference type="ARBA" id="ARBA00022737"/>
    </source>
</evidence>
<evidence type="ECO:0000256" key="4">
    <source>
        <dbReference type="ARBA" id="ARBA00022723"/>
    </source>
</evidence>
<feature type="domain" description="Cadherin" evidence="18">
    <location>
        <begin position="455"/>
        <end position="563"/>
    </location>
</feature>
<keyword evidence="12" id="KW-0325">Glycoprotein</keyword>
<feature type="chain" id="PRO_5043381998" description="Protocadherin-19" evidence="17">
    <location>
        <begin position="25"/>
        <end position="1023"/>
    </location>
</feature>
<feature type="compositionally biased region" description="Basic and acidic residues" evidence="15">
    <location>
        <begin position="1005"/>
        <end position="1023"/>
    </location>
</feature>
<organism evidence="19 20">
    <name type="scientific">Xyrichtys novacula</name>
    <name type="common">Pearly razorfish</name>
    <name type="synonym">Hemipteronotus novacula</name>
    <dbReference type="NCBI Taxonomy" id="13765"/>
    <lineage>
        <taxon>Eukaryota</taxon>
        <taxon>Metazoa</taxon>
        <taxon>Chordata</taxon>
        <taxon>Craniata</taxon>
        <taxon>Vertebrata</taxon>
        <taxon>Euteleostomi</taxon>
        <taxon>Actinopterygii</taxon>
        <taxon>Neopterygii</taxon>
        <taxon>Teleostei</taxon>
        <taxon>Neoteleostei</taxon>
        <taxon>Acanthomorphata</taxon>
        <taxon>Eupercaria</taxon>
        <taxon>Labriformes</taxon>
        <taxon>Labridae</taxon>
        <taxon>Xyrichtys</taxon>
    </lineage>
</organism>
<keyword evidence="6" id="KW-0677">Repeat</keyword>